<keyword evidence="2 4" id="KW-0378">Hydrolase</keyword>
<feature type="active site" description="Charge relay system" evidence="4">
    <location>
        <position position="621"/>
    </location>
</feature>
<dbReference type="Proteomes" id="UP000544095">
    <property type="component" value="Unassembled WGS sequence"/>
</dbReference>
<dbReference type="Pfam" id="PF24476">
    <property type="entry name" value="DUF7580"/>
    <property type="match status" value="1"/>
</dbReference>
<dbReference type="InterPro" id="IPR015500">
    <property type="entry name" value="Peptidase_S8_subtilisin-rel"/>
</dbReference>
<dbReference type="InterPro" id="IPR056002">
    <property type="entry name" value="DUF7580"/>
</dbReference>
<keyword evidence="8" id="KW-1185">Reference proteome</keyword>
<dbReference type="PROSITE" id="PS51892">
    <property type="entry name" value="SUBTILASE"/>
    <property type="match status" value="1"/>
</dbReference>
<dbReference type="EMBL" id="JAAOAR010000163">
    <property type="protein sequence ID" value="KAF5599208.1"/>
    <property type="molecule type" value="Genomic_DNA"/>
</dbReference>
<keyword evidence="3 4" id="KW-0720">Serine protease</keyword>
<dbReference type="PRINTS" id="PR00723">
    <property type="entry name" value="SUBTILISIN"/>
</dbReference>
<dbReference type="InterPro" id="IPR036852">
    <property type="entry name" value="Peptidase_S8/S53_dom_sf"/>
</dbReference>
<evidence type="ECO:0000313" key="7">
    <source>
        <dbReference type="EMBL" id="KAF5599208.1"/>
    </source>
</evidence>
<feature type="domain" description="Peptidase S8/S53" evidence="5">
    <location>
        <begin position="573"/>
        <end position="795"/>
    </location>
</feature>
<organism evidence="7 8">
    <name type="scientific">Fusarium pseudoanthophilum</name>
    <dbReference type="NCBI Taxonomy" id="48495"/>
    <lineage>
        <taxon>Eukaryota</taxon>
        <taxon>Fungi</taxon>
        <taxon>Dikarya</taxon>
        <taxon>Ascomycota</taxon>
        <taxon>Pezizomycotina</taxon>
        <taxon>Sordariomycetes</taxon>
        <taxon>Hypocreomycetidae</taxon>
        <taxon>Hypocreales</taxon>
        <taxon>Nectriaceae</taxon>
        <taxon>Fusarium</taxon>
        <taxon>Fusarium fujikuroi species complex</taxon>
    </lineage>
</organism>
<dbReference type="PANTHER" id="PTHR35186:SF4">
    <property type="entry name" value="PRION-INHIBITION AND PROPAGATION HELO DOMAIN-CONTAINING PROTEIN"/>
    <property type="match status" value="1"/>
</dbReference>
<evidence type="ECO:0000259" key="5">
    <source>
        <dbReference type="Pfam" id="PF00082"/>
    </source>
</evidence>
<dbReference type="InterPro" id="IPR023828">
    <property type="entry name" value="Peptidase_S8_Ser-AS"/>
</dbReference>
<comment type="similarity">
    <text evidence="4">Belongs to the peptidase S8 family.</text>
</comment>
<dbReference type="CDD" id="cd00306">
    <property type="entry name" value="Peptidases_S8_S53"/>
    <property type="match status" value="1"/>
</dbReference>
<evidence type="ECO:0000256" key="3">
    <source>
        <dbReference type="ARBA" id="ARBA00022825"/>
    </source>
</evidence>
<reference evidence="7 8" key="1">
    <citation type="submission" date="2020-05" db="EMBL/GenBank/DDBJ databases">
        <title>Identification and distribution of gene clusters putatively required for synthesis of sphingolipid metabolism inhibitors in phylogenetically diverse species of the filamentous fungus Fusarium.</title>
        <authorList>
            <person name="Kim H.-S."/>
            <person name="Busman M."/>
            <person name="Brown D.W."/>
            <person name="Divon H."/>
            <person name="Uhlig S."/>
            <person name="Proctor R.H."/>
        </authorList>
    </citation>
    <scope>NUCLEOTIDE SEQUENCE [LARGE SCALE GENOMIC DNA]</scope>
    <source>
        <strain evidence="7 8">NRRL 25211</strain>
    </source>
</reference>
<dbReference type="GO" id="GO:0004252">
    <property type="term" value="F:serine-type endopeptidase activity"/>
    <property type="evidence" value="ECO:0007669"/>
    <property type="project" value="UniProtKB-UniRule"/>
</dbReference>
<sequence>MSQNTEASLFRRIIGYVASWSPEQSIPRTATSQAHDVWVRTDAYVEYENQDFESLDPEDQANALRRLNDCVRVKQDQDANFNFDQEALYPNLEAANRILQRKDALGGRPLNAAITLSKRKRDQGPLLEEFRHMDTITKKRRIIVRDNPGAIDDAKAPEADFAIRARKQSMSLYQGLRTHWTCKLAVGDVIRSLFWCEIAAAGLTAGSKDHDQFENGMFKRLRPQPKVFGDPHHPQMVSLSALFKRQQELTGGTSVLPHRGKRILAVVLATALLPFLETPWVQPTFNHSNIQFFQPLEEESLPDITKPFLDMKRVPVAMPNREMAREDEAEMNTAKHMVHPNASVLALGILLCELHYCKPIEAWQDDPDASQNVNSAYYTSLEVLKDLEDDAGVEYYLATKACLQWEYLPAGEYTTFESASVQKLFYQNVVKRLESEIVNTWEKGLENLQSLSAQENQRCWGRNGCEVIRQHTARRQSVTKAASEPPVILPSSDLQTTARRYSTVQNPGLPRYYIPIEASQSLQFFDASHQMASLQEKALSNRWIDTMAMKIYEYVDRHNQGTQSAAPSIDEPVRIAILDSGFDPNLQSVRTNEGLLDPRIKGFKNFVAGQNELECRDEIGHGTHALGLLLKVATTCTEIYIARIANQAALGRDSYSAISKAINHAVSEWKVDVISMSFGIREFDEGMMKAIQNARMNRTLMFAAASNDGANHGRAFPAKDSGVFCIHSSDANGRPSGFNPIAEEDDVNFCFLGENVESHWPVGIGGHNEDMRVMSGTSVATPIAAGAAASLLSLVRQHEKDVPFDSDRLGWWLKDLDFMKAVLKSMRKGNKYDSYDYIPPLFLSNMGSSREDVYNRIKQIRGEMLQ</sequence>
<protein>
    <submittedName>
        <fullName evidence="7">Intracellular serine protease</fullName>
    </submittedName>
</protein>
<dbReference type="InterPro" id="IPR000209">
    <property type="entry name" value="Peptidase_S8/S53_dom"/>
</dbReference>
<proteinExistence type="inferred from homology"/>
<dbReference type="PANTHER" id="PTHR35186">
    <property type="entry name" value="ANK_REP_REGION DOMAIN-CONTAINING PROTEIN"/>
    <property type="match status" value="1"/>
</dbReference>
<comment type="caution">
    <text evidence="7">The sequence shown here is derived from an EMBL/GenBank/DDBJ whole genome shotgun (WGS) entry which is preliminary data.</text>
</comment>
<feature type="domain" description="DUF7580" evidence="6">
    <location>
        <begin position="226"/>
        <end position="438"/>
    </location>
</feature>
<feature type="active site" description="Charge relay system" evidence="4">
    <location>
        <position position="579"/>
    </location>
</feature>
<dbReference type="SUPFAM" id="SSF52743">
    <property type="entry name" value="Subtilisin-like"/>
    <property type="match status" value="1"/>
</dbReference>
<evidence type="ECO:0000256" key="4">
    <source>
        <dbReference type="PROSITE-ProRule" id="PRU01240"/>
    </source>
</evidence>
<evidence type="ECO:0000256" key="1">
    <source>
        <dbReference type="ARBA" id="ARBA00022670"/>
    </source>
</evidence>
<dbReference type="Pfam" id="PF00082">
    <property type="entry name" value="Peptidase_S8"/>
    <property type="match status" value="1"/>
</dbReference>
<accession>A0A8H5UV09</accession>
<dbReference type="GO" id="GO:0006508">
    <property type="term" value="P:proteolysis"/>
    <property type="evidence" value="ECO:0007669"/>
    <property type="project" value="UniProtKB-KW"/>
</dbReference>
<dbReference type="AlphaFoldDB" id="A0A8H5UV09"/>
<evidence type="ECO:0000259" key="6">
    <source>
        <dbReference type="Pfam" id="PF24476"/>
    </source>
</evidence>
<keyword evidence="1 4" id="KW-0645">Protease</keyword>
<evidence type="ECO:0000256" key="2">
    <source>
        <dbReference type="ARBA" id="ARBA00022801"/>
    </source>
</evidence>
<dbReference type="PROSITE" id="PS00138">
    <property type="entry name" value="SUBTILASE_SER"/>
    <property type="match status" value="1"/>
</dbReference>
<evidence type="ECO:0000313" key="8">
    <source>
        <dbReference type="Proteomes" id="UP000544095"/>
    </source>
</evidence>
<name>A0A8H5UV09_9HYPO</name>
<gene>
    <name evidence="7" type="ORF">FPANT_3596</name>
</gene>
<dbReference type="Gene3D" id="3.40.50.200">
    <property type="entry name" value="Peptidase S8/S53 domain"/>
    <property type="match status" value="1"/>
</dbReference>
<feature type="active site" description="Charge relay system" evidence="4">
    <location>
        <position position="778"/>
    </location>
</feature>